<comment type="caution">
    <text evidence="2">The sequence shown here is derived from an EMBL/GenBank/DDBJ whole genome shotgun (WGS) entry which is preliminary data.</text>
</comment>
<sequence length="159" mass="17199">MPNLPLAVALHATDICHLQKGPVDFATDGWMDGWCWPWPWPGPRGVVVSIIGVVVGFPVKLVRLWVMCTMHAIVTRAARRRQDHDHGPAVDHLPLDTAEPEPATMHCRANVDCRMSQLGGCGLSLEFLFLSHGENASSAFPTLAVAALASLLCCLDTPA</sequence>
<feature type="transmembrane region" description="Helical" evidence="1">
    <location>
        <begin position="46"/>
        <end position="66"/>
    </location>
</feature>
<dbReference type="Proteomes" id="UP000624244">
    <property type="component" value="Unassembled WGS sequence"/>
</dbReference>
<keyword evidence="1" id="KW-0812">Transmembrane</keyword>
<evidence type="ECO:0000313" key="2">
    <source>
        <dbReference type="EMBL" id="KAF5852910.1"/>
    </source>
</evidence>
<dbReference type="EMBL" id="WNKQ01000003">
    <property type="protein sequence ID" value="KAF5852910.1"/>
    <property type="molecule type" value="Genomic_DNA"/>
</dbReference>
<organism evidence="2 3">
    <name type="scientific">Cochliobolus sativus</name>
    <name type="common">Common root rot and spot blotch fungus</name>
    <name type="synonym">Bipolaris sorokiniana</name>
    <dbReference type="NCBI Taxonomy" id="45130"/>
    <lineage>
        <taxon>Eukaryota</taxon>
        <taxon>Fungi</taxon>
        <taxon>Dikarya</taxon>
        <taxon>Ascomycota</taxon>
        <taxon>Pezizomycotina</taxon>
        <taxon>Dothideomycetes</taxon>
        <taxon>Pleosporomycetidae</taxon>
        <taxon>Pleosporales</taxon>
        <taxon>Pleosporineae</taxon>
        <taxon>Pleosporaceae</taxon>
        <taxon>Bipolaris</taxon>
    </lineage>
</organism>
<name>A0A8H5ZPQ6_COCSA</name>
<dbReference type="AlphaFoldDB" id="A0A8H5ZPQ6"/>
<gene>
    <name evidence="2" type="ORF">GGP41_008269</name>
</gene>
<protein>
    <submittedName>
        <fullName evidence="2">Uncharacterized protein</fullName>
    </submittedName>
</protein>
<proteinExistence type="predicted"/>
<keyword evidence="1" id="KW-1133">Transmembrane helix</keyword>
<evidence type="ECO:0000256" key="1">
    <source>
        <dbReference type="SAM" id="Phobius"/>
    </source>
</evidence>
<keyword evidence="1" id="KW-0472">Membrane</keyword>
<reference evidence="2" key="1">
    <citation type="submission" date="2019-11" db="EMBL/GenBank/DDBJ databases">
        <title>Bipolaris sorokiniana Genome sequencing.</title>
        <authorList>
            <person name="Wang H."/>
        </authorList>
    </citation>
    <scope>NUCLEOTIDE SEQUENCE</scope>
</reference>
<evidence type="ECO:0000313" key="3">
    <source>
        <dbReference type="Proteomes" id="UP000624244"/>
    </source>
</evidence>
<accession>A0A8H5ZPQ6</accession>